<evidence type="ECO:0008006" key="4">
    <source>
        <dbReference type="Google" id="ProtNLM"/>
    </source>
</evidence>
<dbReference type="EMBL" id="CP002056">
    <property type="protein sequence ID" value="ADI29112.1"/>
    <property type="molecule type" value="Genomic_DNA"/>
</dbReference>
<dbReference type="RefSeq" id="WP_013147428.1">
    <property type="nucleotide sequence ID" value="NC_014207.1"/>
</dbReference>
<organism evidence="2 3">
    <name type="scientific">Methylotenera versatilis (strain 301)</name>
    <dbReference type="NCBI Taxonomy" id="666681"/>
    <lineage>
        <taxon>Bacteria</taxon>
        <taxon>Pseudomonadati</taxon>
        <taxon>Pseudomonadota</taxon>
        <taxon>Betaproteobacteria</taxon>
        <taxon>Nitrosomonadales</taxon>
        <taxon>Methylophilaceae</taxon>
        <taxon>Methylotenera</taxon>
    </lineage>
</organism>
<dbReference type="HOGENOM" id="CLU_118537_0_0_4"/>
<evidence type="ECO:0000256" key="1">
    <source>
        <dbReference type="SAM" id="Phobius"/>
    </source>
</evidence>
<dbReference type="OrthoDB" id="8537041at2"/>
<dbReference type="InterPro" id="IPR007813">
    <property type="entry name" value="PilN"/>
</dbReference>
<dbReference type="KEGG" id="meh:M301_0728"/>
<gene>
    <name evidence="2" type="ordered locus">M301_0728</name>
</gene>
<accession>D7DNU5</accession>
<evidence type="ECO:0000313" key="2">
    <source>
        <dbReference type="EMBL" id="ADI29112.1"/>
    </source>
</evidence>
<keyword evidence="1" id="KW-1133">Transmembrane helix</keyword>
<name>D7DNU5_METV0</name>
<sequence length="199" mass="22709">MSHRFDLDFIQHPPFSLSSWTWLGISVLLTSFIITFFTWQLYQTKQVTLAEVSSKLLEIEQQLNRKETPVNHVSIEIAPDERLQIQATVTALMAPWASLLLGIEASDMQDVALLSFEPNRKKNQVTLTGEAKNLESIFAYIQKLEAQPTLEKVYLQKHSIDEANLSKPVTFTVYAQWRNSEQSASAIQSLNNEKININE</sequence>
<proteinExistence type="predicted"/>
<feature type="transmembrane region" description="Helical" evidence="1">
    <location>
        <begin position="20"/>
        <end position="39"/>
    </location>
</feature>
<protein>
    <recommendedName>
        <fullName evidence="4">Transmembrane protein</fullName>
    </recommendedName>
</protein>
<dbReference type="AlphaFoldDB" id="D7DNU5"/>
<evidence type="ECO:0000313" key="3">
    <source>
        <dbReference type="Proteomes" id="UP000000383"/>
    </source>
</evidence>
<dbReference type="Pfam" id="PF05137">
    <property type="entry name" value="PilN"/>
    <property type="match status" value="1"/>
</dbReference>
<dbReference type="eggNOG" id="ENOG5032YN4">
    <property type="taxonomic scope" value="Bacteria"/>
</dbReference>
<keyword evidence="1" id="KW-0812">Transmembrane</keyword>
<keyword evidence="1" id="KW-0472">Membrane</keyword>
<dbReference type="Proteomes" id="UP000000383">
    <property type="component" value="Chromosome"/>
</dbReference>
<reference evidence="3" key="1">
    <citation type="submission" date="2010-05" db="EMBL/GenBank/DDBJ databases">
        <title>Complete sequence of Methylotenera sp. 301.</title>
        <authorList>
            <person name="Lucas S."/>
            <person name="Copeland A."/>
            <person name="Lapidus A."/>
            <person name="Cheng J.-F."/>
            <person name="Bruce D."/>
            <person name="Goodwin L."/>
            <person name="Pitluck S."/>
            <person name="Clum A."/>
            <person name="Land M."/>
            <person name="Hauser L."/>
            <person name="Kyrpides N."/>
            <person name="Ivanova N."/>
            <person name="Chistoservova L."/>
            <person name="Kalyuzhnaya M."/>
            <person name="Woyke T."/>
        </authorList>
    </citation>
    <scope>NUCLEOTIDE SEQUENCE [LARGE SCALE GENOMIC DNA]</scope>
    <source>
        <strain evidence="3">301</strain>
    </source>
</reference>
<reference evidence="2 3" key="2">
    <citation type="journal article" date="2011" name="J. Bacteriol.">
        <title>Genomes of three methylotrophs from a single niche uncover genetic and metabolic divergence of Methylophilaceae.</title>
        <authorList>
            <person name="Lapidus A."/>
            <person name="Clum A."/>
            <person name="Labutti K."/>
            <person name="Kaluzhnaya M.G."/>
            <person name="Lim S."/>
            <person name="Beck D.A."/>
            <person name="Glavina Del Rio T."/>
            <person name="Nolan M."/>
            <person name="Mavromatis K."/>
            <person name="Huntemann M."/>
            <person name="Lucas S."/>
            <person name="Lidstrom M.E."/>
            <person name="Ivanova N."/>
            <person name="Chistoserdova L."/>
        </authorList>
    </citation>
    <scope>NUCLEOTIDE SEQUENCE [LARGE SCALE GENOMIC DNA]</scope>
    <source>
        <strain evidence="2 3">301</strain>
    </source>
</reference>
<keyword evidence="3" id="KW-1185">Reference proteome</keyword>
<dbReference type="STRING" id="666681.M301_0728"/>